<dbReference type="Proteomes" id="UP001381693">
    <property type="component" value="Unassembled WGS sequence"/>
</dbReference>
<dbReference type="InterPro" id="IPR016187">
    <property type="entry name" value="CTDL_fold"/>
</dbReference>
<reference evidence="1 2" key="1">
    <citation type="submission" date="2023-11" db="EMBL/GenBank/DDBJ databases">
        <title>Halocaridina rubra genome assembly.</title>
        <authorList>
            <person name="Smith C."/>
        </authorList>
    </citation>
    <scope>NUCLEOTIDE SEQUENCE [LARGE SCALE GENOMIC DNA]</scope>
    <source>
        <strain evidence="1">EP-1</strain>
        <tissue evidence="1">Whole</tissue>
    </source>
</reference>
<evidence type="ECO:0008006" key="3">
    <source>
        <dbReference type="Google" id="ProtNLM"/>
    </source>
</evidence>
<protein>
    <recommendedName>
        <fullName evidence="3">C-type lectin domain-containing protein</fullName>
    </recommendedName>
</protein>
<dbReference type="CDD" id="cd00037">
    <property type="entry name" value="CLECT"/>
    <property type="match status" value="1"/>
</dbReference>
<keyword evidence="2" id="KW-1185">Reference proteome</keyword>
<dbReference type="AlphaFoldDB" id="A0AAN9ADS8"/>
<dbReference type="EMBL" id="JAXCGZ010002043">
    <property type="protein sequence ID" value="KAK7084579.1"/>
    <property type="molecule type" value="Genomic_DNA"/>
</dbReference>
<proteinExistence type="predicted"/>
<comment type="caution">
    <text evidence="1">The sequence shown here is derived from an EMBL/GenBank/DDBJ whole genome shotgun (WGS) entry which is preliminary data.</text>
</comment>
<dbReference type="SUPFAM" id="SSF56436">
    <property type="entry name" value="C-type lectin-like"/>
    <property type="match status" value="1"/>
</dbReference>
<dbReference type="InterPro" id="IPR016186">
    <property type="entry name" value="C-type_lectin-like/link_sf"/>
</dbReference>
<evidence type="ECO:0000313" key="1">
    <source>
        <dbReference type="EMBL" id="KAK7084579.1"/>
    </source>
</evidence>
<dbReference type="Gene3D" id="3.10.100.10">
    <property type="entry name" value="Mannose-Binding Protein A, subunit A"/>
    <property type="match status" value="1"/>
</dbReference>
<gene>
    <name evidence="1" type="ORF">SK128_007881</name>
</gene>
<evidence type="ECO:0000313" key="2">
    <source>
        <dbReference type="Proteomes" id="UP001381693"/>
    </source>
</evidence>
<name>A0AAN9ADS8_HALRR</name>
<sequence>MLLKCASLCATRDCWLFTWDDSSMECGVFDSTLNAKVYNVPAPLSLISYFRYTINGKRLVRSLVKDVWNNVKTDCENLGGQLYYSGDVTKILLLHNVFGEDYLWIAIYRLPGEYIFRDINGQQITYSLPWLPTDPGMGTQYSVGYRLGGLADFSASSVSYGICEI</sequence>
<accession>A0AAN9ADS8</accession>
<organism evidence="1 2">
    <name type="scientific">Halocaridina rubra</name>
    <name type="common">Hawaiian red shrimp</name>
    <dbReference type="NCBI Taxonomy" id="373956"/>
    <lineage>
        <taxon>Eukaryota</taxon>
        <taxon>Metazoa</taxon>
        <taxon>Ecdysozoa</taxon>
        <taxon>Arthropoda</taxon>
        <taxon>Crustacea</taxon>
        <taxon>Multicrustacea</taxon>
        <taxon>Malacostraca</taxon>
        <taxon>Eumalacostraca</taxon>
        <taxon>Eucarida</taxon>
        <taxon>Decapoda</taxon>
        <taxon>Pleocyemata</taxon>
        <taxon>Caridea</taxon>
        <taxon>Atyoidea</taxon>
        <taxon>Atyidae</taxon>
        <taxon>Halocaridina</taxon>
    </lineage>
</organism>